<dbReference type="OrthoDB" id="276323at2759"/>
<name>A0A9D3Q6Z2_MEGAT</name>
<gene>
    <name evidence="3" type="ORF">MATL_G00080990</name>
</gene>
<dbReference type="AlphaFoldDB" id="A0A9D3Q6Z2"/>
<proteinExistence type="inferred from homology"/>
<evidence type="ECO:0000256" key="1">
    <source>
        <dbReference type="ARBA" id="ARBA00010954"/>
    </source>
</evidence>
<dbReference type="EMBL" id="JAFDVH010000005">
    <property type="protein sequence ID" value="KAG7478468.1"/>
    <property type="molecule type" value="Genomic_DNA"/>
</dbReference>
<accession>A0A9D3Q6Z2</accession>
<dbReference type="PANTHER" id="PTHR12832:SF14">
    <property type="entry name" value="T-COMPLEX PROTEIN 11 HOMOLOG"/>
    <property type="match status" value="1"/>
</dbReference>
<evidence type="ECO:0000313" key="3">
    <source>
        <dbReference type="EMBL" id="KAG7478468.1"/>
    </source>
</evidence>
<dbReference type="Pfam" id="PF05794">
    <property type="entry name" value="Tcp11"/>
    <property type="match status" value="1"/>
</dbReference>
<keyword evidence="4" id="KW-1185">Reference proteome</keyword>
<feature type="compositionally biased region" description="Polar residues" evidence="2">
    <location>
        <begin position="284"/>
        <end position="293"/>
    </location>
</feature>
<dbReference type="InterPro" id="IPR008862">
    <property type="entry name" value="Tcp11"/>
</dbReference>
<dbReference type="GO" id="GO:0001669">
    <property type="term" value="C:acrosomal vesicle"/>
    <property type="evidence" value="ECO:0007669"/>
    <property type="project" value="TreeGrafter"/>
</dbReference>
<dbReference type="Proteomes" id="UP001046870">
    <property type="component" value="Chromosome 5"/>
</dbReference>
<feature type="region of interest" description="Disordered" evidence="2">
    <location>
        <begin position="283"/>
        <end position="308"/>
    </location>
</feature>
<feature type="region of interest" description="Disordered" evidence="2">
    <location>
        <begin position="33"/>
        <end position="69"/>
    </location>
</feature>
<dbReference type="GO" id="GO:0036126">
    <property type="term" value="C:sperm flagellum"/>
    <property type="evidence" value="ECO:0007669"/>
    <property type="project" value="TreeGrafter"/>
</dbReference>
<organism evidence="3 4">
    <name type="scientific">Megalops atlanticus</name>
    <name type="common">Tarpon</name>
    <name type="synonym">Clupea gigantea</name>
    <dbReference type="NCBI Taxonomy" id="7932"/>
    <lineage>
        <taxon>Eukaryota</taxon>
        <taxon>Metazoa</taxon>
        <taxon>Chordata</taxon>
        <taxon>Craniata</taxon>
        <taxon>Vertebrata</taxon>
        <taxon>Euteleostomi</taxon>
        <taxon>Actinopterygii</taxon>
        <taxon>Neopterygii</taxon>
        <taxon>Teleostei</taxon>
        <taxon>Elopiformes</taxon>
        <taxon>Megalopidae</taxon>
        <taxon>Megalops</taxon>
    </lineage>
</organism>
<comment type="caution">
    <text evidence="3">The sequence shown here is derived from an EMBL/GenBank/DDBJ whole genome shotgun (WGS) entry which is preliminary data.</text>
</comment>
<protein>
    <recommendedName>
        <fullName evidence="5">T-complex 11</fullName>
    </recommendedName>
</protein>
<dbReference type="GO" id="GO:1902490">
    <property type="term" value="P:regulation of sperm capacitation"/>
    <property type="evidence" value="ECO:0007669"/>
    <property type="project" value="TreeGrafter"/>
</dbReference>
<reference evidence="3" key="1">
    <citation type="submission" date="2021-01" db="EMBL/GenBank/DDBJ databases">
        <authorList>
            <person name="Zahm M."/>
            <person name="Roques C."/>
            <person name="Cabau C."/>
            <person name="Klopp C."/>
            <person name="Donnadieu C."/>
            <person name="Jouanno E."/>
            <person name="Lampietro C."/>
            <person name="Louis A."/>
            <person name="Herpin A."/>
            <person name="Echchiki A."/>
            <person name="Berthelot C."/>
            <person name="Parey E."/>
            <person name="Roest-Crollius H."/>
            <person name="Braasch I."/>
            <person name="Postlethwait J."/>
            <person name="Bobe J."/>
            <person name="Montfort J."/>
            <person name="Bouchez O."/>
            <person name="Begum T."/>
            <person name="Mejri S."/>
            <person name="Adams A."/>
            <person name="Chen W.-J."/>
            <person name="Guiguen Y."/>
        </authorList>
    </citation>
    <scope>NUCLEOTIDE SEQUENCE</scope>
    <source>
        <strain evidence="3">YG-15Mar2019-1</strain>
        <tissue evidence="3">Brain</tissue>
    </source>
</reference>
<evidence type="ECO:0000313" key="4">
    <source>
        <dbReference type="Proteomes" id="UP001046870"/>
    </source>
</evidence>
<evidence type="ECO:0000256" key="2">
    <source>
        <dbReference type="SAM" id="MobiDB-lite"/>
    </source>
</evidence>
<feature type="compositionally biased region" description="Low complexity" evidence="2">
    <location>
        <begin position="294"/>
        <end position="308"/>
    </location>
</feature>
<evidence type="ECO:0008006" key="5">
    <source>
        <dbReference type="Google" id="ProtNLM"/>
    </source>
</evidence>
<dbReference type="GO" id="GO:0010737">
    <property type="term" value="P:protein kinase A signaling"/>
    <property type="evidence" value="ECO:0007669"/>
    <property type="project" value="TreeGrafter"/>
</dbReference>
<sequence length="528" mass="57445">MVVVYAAVRFELHAAALSGRRGNTHFIETTATMSNLGKDDGPGSDAPADVPNLQSPESPSGSPPRQPSLLDMMQMENCLSNMTLAHEIVVNRDFHFRQNTPPKDSLEGRVKEIVHRAFWDRLQAQLSLSPPDYSHALHLLQEVKEILQSLLLPGQARLQAQLEEVLDMALIRQQAEHGALDLQRLSSYIISTMATLCAPVRDPEIRKLQNLSDPVDLLREIMRVLSLMKMDMVNFTVQSLKPHLLQQAVQYERAKFQQILDRQPASLDNTTAWLQGAVLEAGTAGSSTESPEQGVTPPTGGSPRSSGPISPNAALNCAYLRLLTWDPDSQLYPETVLMDRARLEALGQTLQLLVLEAAVLLVTSTQHGGAVFSAPGFVGNLKHTITALLEGSHRRDFDLKGALLALGEQVQKQVDEVLNAQGGGTPPQGRDSLRGQIADLAQELHPVRTLIGARIQSYLLAVLGGSEGPRGMPVPPALALLAGELRELSSALRSIASFNRAVFGPYYSPILRNLIFPQGEAEAGVDSR</sequence>
<dbReference type="PANTHER" id="PTHR12832">
    <property type="entry name" value="TESTIS-SPECIFIC PROTEIN PBS13 T-COMPLEX 11"/>
    <property type="match status" value="1"/>
</dbReference>
<comment type="similarity">
    <text evidence="1">Belongs to the TCP11 family.</text>
</comment>